<dbReference type="InterPro" id="IPR036640">
    <property type="entry name" value="ABC1_TM_sf"/>
</dbReference>
<evidence type="ECO:0000256" key="2">
    <source>
        <dbReference type="ARBA" id="ARBA00022989"/>
    </source>
</evidence>
<dbReference type="Gene3D" id="1.20.1560.10">
    <property type="entry name" value="ABC transporter type 1, transmembrane domain"/>
    <property type="match status" value="1"/>
</dbReference>
<reference evidence="6" key="1">
    <citation type="submission" date="2018-02" db="EMBL/GenBank/DDBJ databases">
        <title>Rhizophora mucronata_Transcriptome.</title>
        <authorList>
            <person name="Meera S.P."/>
            <person name="Sreeshan A."/>
            <person name="Augustine A."/>
        </authorList>
    </citation>
    <scope>NUCLEOTIDE SEQUENCE</scope>
    <source>
        <tissue evidence="6">Leaf</tissue>
    </source>
</reference>
<name>A0A2P2KL23_RHIMU</name>
<dbReference type="InterPro" id="IPR011527">
    <property type="entry name" value="ABC1_TM_dom"/>
</dbReference>
<keyword evidence="2 4" id="KW-1133">Transmembrane helix</keyword>
<dbReference type="GO" id="GO:0016020">
    <property type="term" value="C:membrane"/>
    <property type="evidence" value="ECO:0007669"/>
    <property type="project" value="InterPro"/>
</dbReference>
<dbReference type="EMBL" id="GGEC01025934">
    <property type="protein sequence ID" value="MBX06418.1"/>
    <property type="molecule type" value="Transcribed_RNA"/>
</dbReference>
<protein>
    <submittedName>
        <fullName evidence="6">ABC transporter B family member 9-like isoform X1</fullName>
    </submittedName>
</protein>
<dbReference type="GO" id="GO:0005524">
    <property type="term" value="F:ATP binding"/>
    <property type="evidence" value="ECO:0007669"/>
    <property type="project" value="InterPro"/>
</dbReference>
<evidence type="ECO:0000259" key="5">
    <source>
        <dbReference type="PROSITE" id="PS50929"/>
    </source>
</evidence>
<dbReference type="PROSITE" id="PS50929">
    <property type="entry name" value="ABC_TM1F"/>
    <property type="match status" value="1"/>
</dbReference>
<evidence type="ECO:0000256" key="3">
    <source>
        <dbReference type="ARBA" id="ARBA00023136"/>
    </source>
</evidence>
<evidence type="ECO:0000256" key="4">
    <source>
        <dbReference type="SAM" id="Phobius"/>
    </source>
</evidence>
<dbReference type="SUPFAM" id="SSF90123">
    <property type="entry name" value="ABC transporter transmembrane region"/>
    <property type="match status" value="1"/>
</dbReference>
<dbReference type="GO" id="GO:0140359">
    <property type="term" value="F:ABC-type transporter activity"/>
    <property type="evidence" value="ECO:0007669"/>
    <property type="project" value="InterPro"/>
</dbReference>
<accession>A0A2P2KL23</accession>
<keyword evidence="3 4" id="KW-0472">Membrane</keyword>
<feature type="transmembrane region" description="Helical" evidence="4">
    <location>
        <begin position="31"/>
        <end position="52"/>
    </location>
</feature>
<keyword evidence="1 4" id="KW-0812">Transmembrane</keyword>
<sequence>MLSSEVGQFIQLPSTFIGIFLVAFRKGWHLAVVLLSCTPLLVVVSGTMNFSVSEISICRKIAYIEAGD</sequence>
<dbReference type="Pfam" id="PF00664">
    <property type="entry name" value="ABC_membrane"/>
    <property type="match status" value="1"/>
</dbReference>
<proteinExistence type="predicted"/>
<organism evidence="6">
    <name type="scientific">Rhizophora mucronata</name>
    <name type="common">Asiatic mangrove</name>
    <dbReference type="NCBI Taxonomy" id="61149"/>
    <lineage>
        <taxon>Eukaryota</taxon>
        <taxon>Viridiplantae</taxon>
        <taxon>Streptophyta</taxon>
        <taxon>Embryophyta</taxon>
        <taxon>Tracheophyta</taxon>
        <taxon>Spermatophyta</taxon>
        <taxon>Magnoliopsida</taxon>
        <taxon>eudicotyledons</taxon>
        <taxon>Gunneridae</taxon>
        <taxon>Pentapetalae</taxon>
        <taxon>rosids</taxon>
        <taxon>fabids</taxon>
        <taxon>Malpighiales</taxon>
        <taxon>Rhizophoraceae</taxon>
        <taxon>Rhizophora</taxon>
    </lineage>
</organism>
<evidence type="ECO:0000313" key="6">
    <source>
        <dbReference type="EMBL" id="MBX06418.1"/>
    </source>
</evidence>
<evidence type="ECO:0000256" key="1">
    <source>
        <dbReference type="ARBA" id="ARBA00022692"/>
    </source>
</evidence>
<feature type="domain" description="ABC transmembrane type-1" evidence="5">
    <location>
        <begin position="1"/>
        <end position="68"/>
    </location>
</feature>
<dbReference type="AlphaFoldDB" id="A0A2P2KL23"/>